<name>A0ABT1I2H8_STRSD</name>
<proteinExistence type="predicted"/>
<gene>
    <name evidence="2" type="ORF">LX15_005706</name>
</gene>
<evidence type="ECO:0000256" key="1">
    <source>
        <dbReference type="SAM" id="MobiDB-lite"/>
    </source>
</evidence>
<dbReference type="EMBL" id="JAMTCP010000053">
    <property type="protein sequence ID" value="MCP2261979.1"/>
    <property type="molecule type" value="Genomic_DNA"/>
</dbReference>
<protein>
    <submittedName>
        <fullName evidence="2">Uncharacterized protein</fullName>
    </submittedName>
</protein>
<accession>A0ABT1I2H8</accession>
<reference evidence="2 3" key="1">
    <citation type="submission" date="2022-06" db="EMBL/GenBank/DDBJ databases">
        <title>Genomic Encyclopedia of Archaeal and Bacterial Type Strains, Phase II (KMG-II): from individual species to whole genera.</title>
        <authorList>
            <person name="Goeker M."/>
        </authorList>
    </citation>
    <scope>NUCLEOTIDE SEQUENCE [LARGE SCALE GENOMIC DNA]</scope>
    <source>
        <strain evidence="2 3">DSM 40477</strain>
    </source>
</reference>
<comment type="caution">
    <text evidence="2">The sequence shown here is derived from an EMBL/GenBank/DDBJ whole genome shotgun (WGS) entry which is preliminary data.</text>
</comment>
<dbReference type="Proteomes" id="UP001205311">
    <property type="component" value="Unassembled WGS sequence"/>
</dbReference>
<organism evidence="2 3">
    <name type="scientific">Streptoalloteichus tenebrarius (strain ATCC 17920 / DSM 40477 / JCM 4838 / CBS 697.72 / NBRC 16177 / NCIMB 11028 / NRRL B-12390 / A12253. 1 / ISP 5477)</name>
    <name type="common">Streptomyces tenebrarius</name>
    <dbReference type="NCBI Taxonomy" id="1933"/>
    <lineage>
        <taxon>Bacteria</taxon>
        <taxon>Bacillati</taxon>
        <taxon>Actinomycetota</taxon>
        <taxon>Actinomycetes</taxon>
        <taxon>Pseudonocardiales</taxon>
        <taxon>Pseudonocardiaceae</taxon>
        <taxon>Streptoalloteichus</taxon>
    </lineage>
</organism>
<keyword evidence="3" id="KW-1185">Reference proteome</keyword>
<feature type="compositionally biased region" description="Basic and acidic residues" evidence="1">
    <location>
        <begin position="9"/>
        <end position="19"/>
    </location>
</feature>
<sequence length="116" mass="12449">MRGVTTPDLPKEPDPREPDPTVAALDRIARDSASRFASRNLRIRRSRVVHAVRSYPWIGGLSLPGPACGQGWGGPGVTGELHPTTEQVTCEHQRCRDAAAPGAPAHRNQLALDLGV</sequence>
<evidence type="ECO:0000313" key="2">
    <source>
        <dbReference type="EMBL" id="MCP2261979.1"/>
    </source>
</evidence>
<feature type="region of interest" description="Disordered" evidence="1">
    <location>
        <begin position="1"/>
        <end position="21"/>
    </location>
</feature>
<evidence type="ECO:0000313" key="3">
    <source>
        <dbReference type="Proteomes" id="UP001205311"/>
    </source>
</evidence>